<dbReference type="InterPro" id="IPR006694">
    <property type="entry name" value="Fatty_acid_hydroxylase"/>
</dbReference>
<feature type="domain" description="Fatty acid hydroxylase" evidence="5">
    <location>
        <begin position="12"/>
        <end position="138"/>
    </location>
</feature>
<accession>F5XXP6</accession>
<dbReference type="eggNOG" id="COG3000">
    <property type="taxonomic scope" value="Bacteria"/>
</dbReference>
<dbReference type="Proteomes" id="UP000008385">
    <property type="component" value="Chromosome"/>
</dbReference>
<dbReference type="GO" id="GO:0005506">
    <property type="term" value="F:iron ion binding"/>
    <property type="evidence" value="ECO:0007669"/>
    <property type="project" value="InterPro"/>
</dbReference>
<evidence type="ECO:0000256" key="3">
    <source>
        <dbReference type="ARBA" id="ARBA00023002"/>
    </source>
</evidence>
<keyword evidence="4" id="KW-0472">Membrane</keyword>
<protein>
    <submittedName>
        <fullName evidence="6">Candidate beta-carotene hydroxylase</fullName>
    </submittedName>
</protein>
<keyword evidence="3" id="KW-0560">Oxidoreductase</keyword>
<evidence type="ECO:0000256" key="2">
    <source>
        <dbReference type="ARBA" id="ARBA00022746"/>
    </source>
</evidence>
<feature type="transmembrane region" description="Helical" evidence="4">
    <location>
        <begin position="6"/>
        <end position="23"/>
    </location>
</feature>
<dbReference type="OrthoDB" id="5243888at2"/>
<dbReference type="RefSeq" id="WP_013900082.1">
    <property type="nucleotide sequence ID" value="NC_015677.1"/>
</dbReference>
<dbReference type="GO" id="GO:0016123">
    <property type="term" value="P:xanthophyll biosynthetic process"/>
    <property type="evidence" value="ECO:0007669"/>
    <property type="project" value="TreeGrafter"/>
</dbReference>
<feature type="transmembrane region" description="Helical" evidence="4">
    <location>
        <begin position="53"/>
        <end position="70"/>
    </location>
</feature>
<proteinExistence type="inferred from homology"/>
<evidence type="ECO:0000256" key="1">
    <source>
        <dbReference type="ARBA" id="ARBA00009324"/>
    </source>
</evidence>
<evidence type="ECO:0000259" key="5">
    <source>
        <dbReference type="Pfam" id="PF04116"/>
    </source>
</evidence>
<keyword evidence="4" id="KW-0812">Transmembrane</keyword>
<evidence type="ECO:0000256" key="4">
    <source>
        <dbReference type="SAM" id="Phobius"/>
    </source>
</evidence>
<gene>
    <name evidence="6" type="ordered locus">Rta_07680</name>
</gene>
<dbReference type="InterPro" id="IPR045019">
    <property type="entry name" value="BETA-OHASE-like"/>
</dbReference>
<sequence>MQALGWSLIALASFVVMEGLAWLSHRYVMHGWGWGWHRSHHEPRQGWFERNDLYALVGLALSVGLFLIAGRLQWPALQAAAVGVTAYGLVYAFVHDGLVHQRWPFRYLPRNRYLRRLVQAHRLHHAMHTREGAVSFGFLVAPDPRRLAETLKARRARQRGEMEAGHVGPRD</sequence>
<dbReference type="STRING" id="365046.Rta_07680"/>
<dbReference type="GO" id="GO:0016119">
    <property type="term" value="P:carotene metabolic process"/>
    <property type="evidence" value="ECO:0007669"/>
    <property type="project" value="TreeGrafter"/>
</dbReference>
<reference evidence="6 7" key="2">
    <citation type="journal article" date="2011" name="PLoS ONE">
        <title>The Cyst-Dividing Bacterium Ramlibacter tataouinensis TTB310 Genome Reveals a Well-Stocked Toolbox for Adaptation to a Desert Environment.</title>
        <authorList>
            <person name="De Luca G."/>
            <person name="Barakat M."/>
            <person name="Ortet P."/>
            <person name="Fochesato S."/>
            <person name="Jourlin-Castelli C."/>
            <person name="Ansaldi M."/>
            <person name="Py B."/>
            <person name="Fichant G."/>
            <person name="Coutinho P.M."/>
            <person name="Voulhoux R."/>
            <person name="Bastien O."/>
            <person name="Marechal E."/>
            <person name="Henrissat B."/>
            <person name="Quentin Y."/>
            <person name="Noirot P."/>
            <person name="Filloux A."/>
            <person name="Mejean V."/>
            <person name="Dubow M.S."/>
            <person name="Barras F."/>
            <person name="Barbe V."/>
            <person name="Weissenbach J."/>
            <person name="Mihalcescu I."/>
            <person name="Vermeglio A."/>
            <person name="Achouak W."/>
            <person name="Heulin T."/>
        </authorList>
    </citation>
    <scope>NUCLEOTIDE SEQUENCE [LARGE SCALE GENOMIC DNA]</scope>
    <source>
        <strain evidence="7">ATCC BAA-407 / DSM 14655 / LMG 21543 / TTB310</strain>
    </source>
</reference>
<evidence type="ECO:0000313" key="6">
    <source>
        <dbReference type="EMBL" id="AEG91849.1"/>
    </source>
</evidence>
<dbReference type="PANTHER" id="PTHR31899:SF9">
    <property type="entry name" value="BETA-CAROTENE 3-HYDROXYLASE 1, CHLOROPLASTIC"/>
    <property type="match status" value="1"/>
</dbReference>
<reference evidence="7" key="1">
    <citation type="submission" date="2006-01" db="EMBL/GenBank/DDBJ databases">
        <title>Genome of the cyst-dividing bacterium Ramlibacter tataouinensis.</title>
        <authorList>
            <person name="Barakat M."/>
            <person name="Ortet P."/>
            <person name="De Luca G."/>
            <person name="Jourlin-Castelli C."/>
            <person name="Ansaldi M."/>
            <person name="Py B."/>
            <person name="Fichant G."/>
            <person name="Coutinho P."/>
            <person name="Voulhoux R."/>
            <person name="Bastien O."/>
            <person name="Roy S."/>
            <person name="Marechal E."/>
            <person name="Henrissat B."/>
            <person name="Quentin Y."/>
            <person name="Noirot P."/>
            <person name="Filloux A."/>
            <person name="Mejean V."/>
            <person name="DuBow M."/>
            <person name="Barras F."/>
            <person name="Heulin T."/>
        </authorList>
    </citation>
    <scope>NUCLEOTIDE SEQUENCE [LARGE SCALE GENOMIC DNA]</scope>
    <source>
        <strain evidence="7">ATCC BAA-407 / DSM 14655 / LMG 21543 / TTB310</strain>
    </source>
</reference>
<dbReference type="PANTHER" id="PTHR31899">
    <property type="entry name" value="BETA-CAROTENE 3-HYDROXYLASE 1, CHLOROPLASTIC"/>
    <property type="match status" value="1"/>
</dbReference>
<comment type="similarity">
    <text evidence="1">Belongs to the sterol desaturase family.</text>
</comment>
<feature type="transmembrane region" description="Helical" evidence="4">
    <location>
        <begin position="76"/>
        <end position="94"/>
    </location>
</feature>
<name>F5XXP6_RAMTT</name>
<dbReference type="Pfam" id="PF04116">
    <property type="entry name" value="FA_hydroxylase"/>
    <property type="match status" value="1"/>
</dbReference>
<organism evidence="6 7">
    <name type="scientific">Ramlibacter tataouinensis (strain ATCC BAA-407 / DSM 14655 / LMG 21543 / TTB310)</name>
    <dbReference type="NCBI Taxonomy" id="365046"/>
    <lineage>
        <taxon>Bacteria</taxon>
        <taxon>Pseudomonadati</taxon>
        <taxon>Pseudomonadota</taxon>
        <taxon>Betaproteobacteria</taxon>
        <taxon>Burkholderiales</taxon>
        <taxon>Comamonadaceae</taxon>
        <taxon>Ramlibacter</taxon>
    </lineage>
</organism>
<dbReference type="KEGG" id="rta:Rta_07680"/>
<dbReference type="EMBL" id="CP000245">
    <property type="protein sequence ID" value="AEG91849.1"/>
    <property type="molecule type" value="Genomic_DNA"/>
</dbReference>
<keyword evidence="7" id="KW-1185">Reference proteome</keyword>
<keyword evidence="2" id="KW-0125">Carotenoid biosynthesis</keyword>
<keyword evidence="4" id="KW-1133">Transmembrane helix</keyword>
<dbReference type="PATRIC" id="fig|365046.3.peg.787"/>
<evidence type="ECO:0000313" key="7">
    <source>
        <dbReference type="Proteomes" id="UP000008385"/>
    </source>
</evidence>
<dbReference type="AlphaFoldDB" id="F5XXP6"/>
<dbReference type="HOGENOM" id="CLU_054855_1_0_4"/>
<dbReference type="GO" id="GO:0010291">
    <property type="term" value="F:beta-carotene 3-hydroxylase activity"/>
    <property type="evidence" value="ECO:0007669"/>
    <property type="project" value="TreeGrafter"/>
</dbReference>